<proteinExistence type="predicted"/>
<dbReference type="Proteomes" id="UP001495910">
    <property type="component" value="Unassembled WGS sequence"/>
</dbReference>
<dbReference type="Pfam" id="PF09994">
    <property type="entry name" value="T6SS_Tle1-like_cat"/>
    <property type="match status" value="1"/>
</dbReference>
<protein>
    <submittedName>
        <fullName evidence="2">DUF2235 domain-containing protein</fullName>
    </submittedName>
</protein>
<organism evidence="2 3">
    <name type="scientific">Collimonas rhizosphaerae</name>
    <dbReference type="NCBI Taxonomy" id="3126357"/>
    <lineage>
        <taxon>Bacteria</taxon>
        <taxon>Pseudomonadati</taxon>
        <taxon>Pseudomonadota</taxon>
        <taxon>Betaproteobacteria</taxon>
        <taxon>Burkholderiales</taxon>
        <taxon>Oxalobacteraceae</taxon>
        <taxon>Collimonas</taxon>
    </lineage>
</organism>
<feature type="domain" description="T6SS Phospholipase effector Tle1-like catalytic" evidence="1">
    <location>
        <begin position="241"/>
        <end position="362"/>
    </location>
</feature>
<accession>A0ABU9Q3B5</accession>
<keyword evidence="3" id="KW-1185">Reference proteome</keyword>
<dbReference type="EMBL" id="JBANDC010000029">
    <property type="protein sequence ID" value="MEM4990702.1"/>
    <property type="molecule type" value="Genomic_DNA"/>
</dbReference>
<evidence type="ECO:0000313" key="2">
    <source>
        <dbReference type="EMBL" id="MEM4990702.1"/>
    </source>
</evidence>
<name>A0ABU9Q3B5_9BURK</name>
<evidence type="ECO:0000313" key="3">
    <source>
        <dbReference type="Proteomes" id="UP001495910"/>
    </source>
</evidence>
<evidence type="ECO:0000259" key="1">
    <source>
        <dbReference type="Pfam" id="PF09994"/>
    </source>
</evidence>
<dbReference type="RefSeq" id="WP_342831716.1">
    <property type="nucleotide sequence ID" value="NZ_JBANDC010000029.1"/>
</dbReference>
<dbReference type="PANTHER" id="PTHR33840">
    <property type="match status" value="1"/>
</dbReference>
<dbReference type="PANTHER" id="PTHR33840:SF1">
    <property type="entry name" value="TLE1 PHOSPHOLIPASE DOMAIN-CONTAINING PROTEIN"/>
    <property type="match status" value="1"/>
</dbReference>
<comment type="caution">
    <text evidence="2">The sequence shown here is derived from an EMBL/GenBank/DDBJ whole genome shotgun (WGS) entry which is preliminary data.</text>
</comment>
<gene>
    <name evidence="2" type="ORF">V8G57_25160</name>
</gene>
<reference evidence="2 3" key="1">
    <citation type="submission" date="2024-02" db="EMBL/GenBank/DDBJ databases">
        <title>Draft genome sequence of Collimonas sp. strain H4R21, an effective mineral-weathering bacterial strain isolated from the beech rhizosphere.</title>
        <authorList>
            <person name="Morin E."/>
            <person name="Uroz S."/>
            <person name="Leveau J.H.J."/>
            <person name="Kumar R."/>
            <person name="Rey M.W."/>
            <person name="Pham J."/>
        </authorList>
    </citation>
    <scope>NUCLEOTIDE SEQUENCE [LARGE SCALE GENOMIC DNA]</scope>
    <source>
        <strain evidence="2 3">H4R21</strain>
    </source>
</reference>
<sequence length="588" mass="66526">MANAKSGLEQAEVVCPRALPMDCGTYCDFNLSIGIFFDGTDNNMKRDTPSLSQSNVARLFSAYRDEWQEGFFSHYIPGVATPFEELGTDGEDIREAAGGKGGQPRIIWGLLEVLNSVHSFVNETKPMLDRTQMQVLCGDHWVKPEDRREWPIPLPSEEDKILKALGLKSGLVDYEKTREDFLKQCALKLSIQLKAPKTLPRLAGIYLDVFGFSRGAAQARVFTNWLHQYFLIDGKLFGIPAYVRMLGLMDTVASVGVTNANNGEGHWDWATAENLRIHPEVRNCVHYVALHEFRTVFPLDSVCQGDILPSNCYEHYYPGAHSDVGGGYPPGAQGKAVKMVDGVPVPDDSKKLSQLPLNDMYQAARKACEYHSAGQPWLDVTPESETDENPLIAQFALDPEVRTAVAGYFANCRIVKDLPIDRQLRAHGLMYLAWRHMVNTAEGFERLYSVRYAQAVGIIKYRDNFGNMKEQDSLFYYRKGQEVFAKQIELVSRYLPIVDAEDRSARHHYSKNVTEIYNVIQTIKVPPEVGAFYDEMVHDSYAGFIEKLGSEFLRKQVEFEGYLRYRAVYLGNRTRENSMHVAPEARRA</sequence>
<dbReference type="InterPro" id="IPR018712">
    <property type="entry name" value="Tle1-like_cat"/>
</dbReference>